<dbReference type="OrthoDB" id="9795032at2"/>
<keyword evidence="4" id="KW-0411">Iron-sulfur</keyword>
<dbReference type="InterPro" id="IPR042216">
    <property type="entry name" value="MitoNEET_CISD"/>
</dbReference>
<dbReference type="Gene3D" id="3.40.5.90">
    <property type="entry name" value="CDGSH iron-sulfur domain, mitoNEET-type"/>
    <property type="match status" value="1"/>
</dbReference>
<protein>
    <submittedName>
        <fullName evidence="6">Zinc finger domain-containing protein</fullName>
    </submittedName>
</protein>
<accession>A0A0M0GB63</accession>
<dbReference type="GO" id="GO:0005737">
    <property type="term" value="C:cytoplasm"/>
    <property type="evidence" value="ECO:0007669"/>
    <property type="project" value="UniProtKB-ARBA"/>
</dbReference>
<dbReference type="RefSeq" id="WP_053434491.1">
    <property type="nucleotide sequence ID" value="NZ_LGUF01000007.1"/>
</dbReference>
<dbReference type="PATRIC" id="fig|1459.3.peg.2167"/>
<dbReference type="GO" id="GO:0046872">
    <property type="term" value="F:metal ion binding"/>
    <property type="evidence" value="ECO:0007669"/>
    <property type="project" value="UniProtKB-KW"/>
</dbReference>
<dbReference type="Proteomes" id="UP000037109">
    <property type="component" value="Unassembled WGS sequence"/>
</dbReference>
<gene>
    <name evidence="6" type="ORF">AF332_10185</name>
</gene>
<dbReference type="InterPro" id="IPR018967">
    <property type="entry name" value="FeS-contain_CDGSH-typ"/>
</dbReference>
<sequence length="72" mass="7997">MSKVQIKVMDNGPLRVTGDVELIDMDGNKFETKQTFSLCRCGRSSKLPFCDGTHKGTFKSCIRAGKTPDDKQ</sequence>
<dbReference type="GO" id="GO:0051537">
    <property type="term" value="F:2 iron, 2 sulfur cluster binding"/>
    <property type="evidence" value="ECO:0007669"/>
    <property type="project" value="UniProtKB-KW"/>
</dbReference>
<name>A0A0M0GB63_SPOGL</name>
<evidence type="ECO:0000313" key="7">
    <source>
        <dbReference type="Proteomes" id="UP000037109"/>
    </source>
</evidence>
<evidence type="ECO:0000256" key="1">
    <source>
        <dbReference type="ARBA" id="ARBA00022714"/>
    </source>
</evidence>
<evidence type="ECO:0000256" key="2">
    <source>
        <dbReference type="ARBA" id="ARBA00022723"/>
    </source>
</evidence>
<reference evidence="7" key="1">
    <citation type="submission" date="2015-07" db="EMBL/GenBank/DDBJ databases">
        <title>Fjat-10036 dsm4.</title>
        <authorList>
            <person name="Liu B."/>
            <person name="Wang J."/>
            <person name="Zhu Y."/>
            <person name="Liu G."/>
            <person name="Chen Q."/>
            <person name="Chen Z."/>
            <person name="Lan J."/>
            <person name="Che J."/>
            <person name="Ge C."/>
            <person name="Shi H."/>
            <person name="Pan Z."/>
            <person name="Liu X."/>
        </authorList>
    </citation>
    <scope>NUCLEOTIDE SEQUENCE [LARGE SCALE GENOMIC DNA]</scope>
    <source>
        <strain evidence="7">DSM 4</strain>
    </source>
</reference>
<evidence type="ECO:0000259" key="5">
    <source>
        <dbReference type="SMART" id="SM00704"/>
    </source>
</evidence>
<keyword evidence="7" id="KW-1185">Reference proteome</keyword>
<keyword evidence="1" id="KW-0001">2Fe-2S</keyword>
<comment type="caution">
    <text evidence="6">The sequence shown here is derived from an EMBL/GenBank/DDBJ whole genome shotgun (WGS) entry which is preliminary data.</text>
</comment>
<dbReference type="EMBL" id="LGUF01000007">
    <property type="protein sequence ID" value="KON87145.1"/>
    <property type="molecule type" value="Genomic_DNA"/>
</dbReference>
<feature type="domain" description="Iron-binding zinc finger CDGSH type" evidence="5">
    <location>
        <begin position="26"/>
        <end position="60"/>
    </location>
</feature>
<dbReference type="Pfam" id="PF09360">
    <property type="entry name" value="zf-CDGSH"/>
    <property type="match status" value="1"/>
</dbReference>
<organism evidence="6 7">
    <name type="scientific">Sporosarcina globispora</name>
    <name type="common">Bacillus globisporus</name>
    <dbReference type="NCBI Taxonomy" id="1459"/>
    <lineage>
        <taxon>Bacteria</taxon>
        <taxon>Bacillati</taxon>
        <taxon>Bacillota</taxon>
        <taxon>Bacilli</taxon>
        <taxon>Bacillales</taxon>
        <taxon>Caryophanaceae</taxon>
        <taxon>Sporosarcina</taxon>
    </lineage>
</organism>
<evidence type="ECO:0000313" key="6">
    <source>
        <dbReference type="EMBL" id="KON87145.1"/>
    </source>
</evidence>
<keyword evidence="2" id="KW-0479">Metal-binding</keyword>
<dbReference type="SMART" id="SM00704">
    <property type="entry name" value="ZnF_CDGSH"/>
    <property type="match status" value="1"/>
</dbReference>
<dbReference type="AlphaFoldDB" id="A0A0M0GB63"/>
<proteinExistence type="predicted"/>
<evidence type="ECO:0000256" key="4">
    <source>
        <dbReference type="ARBA" id="ARBA00023014"/>
    </source>
</evidence>
<evidence type="ECO:0000256" key="3">
    <source>
        <dbReference type="ARBA" id="ARBA00023004"/>
    </source>
</evidence>
<keyword evidence="3" id="KW-0408">Iron</keyword>